<gene>
    <name evidence="1" type="ORF">GETHLI_32110</name>
</gene>
<accession>A0ABQ5QIM5</accession>
<keyword evidence="2" id="KW-1185">Reference proteome</keyword>
<sequence length="185" mass="19979">MGNTATLRNGVNVEELNALVSRVQANPALGKFQFRSKAKWINRAHSHSTFDSLYGAGMNHKRATPLFIEGDEPAALLGTDLAPNAGEAALHALSSCLSVTYAYTASAMGIDIASLSFDLETDTDLRGFMELDKSIRPGLSQIRVKVNLNCNGTPEQIEALHAQVLRTSPIYDTFKNPVDVQVSTS</sequence>
<evidence type="ECO:0000313" key="2">
    <source>
        <dbReference type="Proteomes" id="UP001165069"/>
    </source>
</evidence>
<dbReference type="Proteomes" id="UP001165069">
    <property type="component" value="Unassembled WGS sequence"/>
</dbReference>
<dbReference type="RefSeq" id="WP_285577276.1">
    <property type="nucleotide sequence ID" value="NZ_BSDE01000007.1"/>
</dbReference>
<evidence type="ECO:0008006" key="3">
    <source>
        <dbReference type="Google" id="ProtNLM"/>
    </source>
</evidence>
<dbReference type="PANTHER" id="PTHR35368:SF1">
    <property type="entry name" value="HYDROPEROXIDE REDUCTASE"/>
    <property type="match status" value="1"/>
</dbReference>
<evidence type="ECO:0000313" key="1">
    <source>
        <dbReference type="EMBL" id="GLH74709.1"/>
    </source>
</evidence>
<dbReference type="InterPro" id="IPR015946">
    <property type="entry name" value="KH_dom-like_a/b"/>
</dbReference>
<proteinExistence type="predicted"/>
<dbReference type="EMBL" id="BSDE01000007">
    <property type="protein sequence ID" value="GLH74709.1"/>
    <property type="molecule type" value="Genomic_DNA"/>
</dbReference>
<organism evidence="1 2">
    <name type="scientific">Geothrix limicola</name>
    <dbReference type="NCBI Taxonomy" id="2927978"/>
    <lineage>
        <taxon>Bacteria</taxon>
        <taxon>Pseudomonadati</taxon>
        <taxon>Acidobacteriota</taxon>
        <taxon>Holophagae</taxon>
        <taxon>Holophagales</taxon>
        <taxon>Holophagaceae</taxon>
        <taxon>Geothrix</taxon>
    </lineage>
</organism>
<name>A0ABQ5QIM5_9BACT</name>
<dbReference type="Pfam" id="PF02566">
    <property type="entry name" value="OsmC"/>
    <property type="match status" value="1"/>
</dbReference>
<dbReference type="PANTHER" id="PTHR35368">
    <property type="entry name" value="HYDROPEROXIDE REDUCTASE"/>
    <property type="match status" value="1"/>
</dbReference>
<reference evidence="1 2" key="1">
    <citation type="journal article" date="2023" name="Antonie Van Leeuwenhoek">
        <title>Mesoterricola silvestris gen. nov., sp. nov., Mesoterricola sediminis sp. nov., Geothrix oryzae sp. nov., Geothrix edaphica sp. nov., Geothrix rubra sp. nov., and Geothrix limicola sp. nov., six novel members of Acidobacteriota isolated from soils.</title>
        <authorList>
            <person name="Itoh H."/>
            <person name="Sugisawa Y."/>
            <person name="Mise K."/>
            <person name="Xu Z."/>
            <person name="Kuniyasu M."/>
            <person name="Ushijima N."/>
            <person name="Kawano K."/>
            <person name="Kobayashi E."/>
            <person name="Shiratori Y."/>
            <person name="Masuda Y."/>
            <person name="Senoo K."/>
        </authorList>
    </citation>
    <scope>NUCLEOTIDE SEQUENCE [LARGE SCALE GENOMIC DNA]</scope>
    <source>
        <strain evidence="1 2">Red804</strain>
    </source>
</reference>
<dbReference type="InterPro" id="IPR003718">
    <property type="entry name" value="OsmC/Ohr_fam"/>
</dbReference>
<dbReference type="InterPro" id="IPR052924">
    <property type="entry name" value="OsmC/Ohr_hydroprdx_reductase"/>
</dbReference>
<dbReference type="SUPFAM" id="SSF82784">
    <property type="entry name" value="OsmC-like"/>
    <property type="match status" value="1"/>
</dbReference>
<comment type="caution">
    <text evidence="1">The sequence shown here is derived from an EMBL/GenBank/DDBJ whole genome shotgun (WGS) entry which is preliminary data.</text>
</comment>
<dbReference type="Gene3D" id="3.30.300.20">
    <property type="match status" value="1"/>
</dbReference>
<protein>
    <recommendedName>
        <fullName evidence="3">OsmC family protein</fullName>
    </recommendedName>
</protein>
<dbReference type="InterPro" id="IPR036102">
    <property type="entry name" value="OsmC/Ohrsf"/>
</dbReference>